<feature type="compositionally biased region" description="Polar residues" evidence="1">
    <location>
        <begin position="242"/>
        <end position="254"/>
    </location>
</feature>
<reference evidence="3" key="1">
    <citation type="submission" date="2023-06" db="EMBL/GenBank/DDBJ databases">
        <title>Genome-scale phylogeny and comparative genomics of the fungal order Sordariales.</title>
        <authorList>
            <consortium name="Lawrence Berkeley National Laboratory"/>
            <person name="Hensen N."/>
            <person name="Bonometti L."/>
            <person name="Westerberg I."/>
            <person name="Brannstrom I.O."/>
            <person name="Guillou S."/>
            <person name="Cros-Aarteil S."/>
            <person name="Calhoun S."/>
            <person name="Haridas S."/>
            <person name="Kuo A."/>
            <person name="Mondo S."/>
            <person name="Pangilinan J."/>
            <person name="Riley R."/>
            <person name="Labutti K."/>
            <person name="Andreopoulos B."/>
            <person name="Lipzen A."/>
            <person name="Chen C."/>
            <person name="Yanf M."/>
            <person name="Daum C."/>
            <person name="Ng V."/>
            <person name="Clum A."/>
            <person name="Steindorff A."/>
            <person name="Ohm R."/>
            <person name="Martin F."/>
            <person name="Silar P."/>
            <person name="Natvig D."/>
            <person name="Lalanne C."/>
            <person name="Gautier V."/>
            <person name="Ament-Velasquez S.L."/>
            <person name="Kruys A."/>
            <person name="Hutchinson M.I."/>
            <person name="Powell A.J."/>
            <person name="Barry K."/>
            <person name="Miller A.N."/>
            <person name="Grigoriev I.V."/>
            <person name="Debuchy R."/>
            <person name="Gladieux P."/>
            <person name="Thoren M.H."/>
            <person name="Johannesson H."/>
        </authorList>
    </citation>
    <scope>NUCLEOTIDE SEQUENCE</scope>
    <source>
        <strain evidence="3">SMH2532-1</strain>
    </source>
</reference>
<organism evidence="3 4">
    <name type="scientific">Cercophora newfieldiana</name>
    <dbReference type="NCBI Taxonomy" id="92897"/>
    <lineage>
        <taxon>Eukaryota</taxon>
        <taxon>Fungi</taxon>
        <taxon>Dikarya</taxon>
        <taxon>Ascomycota</taxon>
        <taxon>Pezizomycotina</taxon>
        <taxon>Sordariomycetes</taxon>
        <taxon>Sordariomycetidae</taxon>
        <taxon>Sordariales</taxon>
        <taxon>Lasiosphaeriaceae</taxon>
        <taxon>Cercophora</taxon>
    </lineage>
</organism>
<comment type="caution">
    <text evidence="3">The sequence shown here is derived from an EMBL/GenBank/DDBJ whole genome shotgun (WGS) entry which is preliminary data.</text>
</comment>
<dbReference type="AlphaFoldDB" id="A0AA40CRU4"/>
<proteinExistence type="predicted"/>
<gene>
    <name evidence="3" type="ORF">B0T16DRAFT_408072</name>
</gene>
<dbReference type="Pfam" id="PF17111">
    <property type="entry name" value="PigL_N"/>
    <property type="match status" value="1"/>
</dbReference>
<feature type="region of interest" description="Disordered" evidence="1">
    <location>
        <begin position="235"/>
        <end position="254"/>
    </location>
</feature>
<evidence type="ECO:0000256" key="1">
    <source>
        <dbReference type="SAM" id="MobiDB-lite"/>
    </source>
</evidence>
<feature type="domain" description="Azaphilone pigments biosynthesis cluster protein L N-terminal" evidence="2">
    <location>
        <begin position="1"/>
        <end position="177"/>
    </location>
</feature>
<dbReference type="SUPFAM" id="SSF82171">
    <property type="entry name" value="DPP6 N-terminal domain-like"/>
    <property type="match status" value="1"/>
</dbReference>
<name>A0AA40CRU4_9PEZI</name>
<accession>A0AA40CRU4</accession>
<protein>
    <recommendedName>
        <fullName evidence="2">Azaphilone pigments biosynthesis cluster protein L N-terminal domain-containing protein</fullName>
    </recommendedName>
</protein>
<evidence type="ECO:0000313" key="4">
    <source>
        <dbReference type="Proteomes" id="UP001174936"/>
    </source>
</evidence>
<evidence type="ECO:0000313" key="3">
    <source>
        <dbReference type="EMBL" id="KAK0648352.1"/>
    </source>
</evidence>
<evidence type="ECO:0000259" key="2">
    <source>
        <dbReference type="Pfam" id="PF17111"/>
    </source>
</evidence>
<dbReference type="EMBL" id="JAULSV010000003">
    <property type="protein sequence ID" value="KAK0648352.1"/>
    <property type="molecule type" value="Genomic_DNA"/>
</dbReference>
<dbReference type="InterPro" id="IPR031348">
    <property type="entry name" value="PigL_N"/>
</dbReference>
<keyword evidence="4" id="KW-1185">Reference proteome</keyword>
<dbReference type="Proteomes" id="UP001174936">
    <property type="component" value="Unassembled WGS sequence"/>
</dbReference>
<sequence length="631" mass="68549">MDPLSITASCLAITAAVTKTATAITVFVRSYRDALQDLGAVSGQLTELRMILDQLREEGGDVENIIPSSLNMQILSILGNCDNIMKQLDDVMLKYRGRSAQVRWALFGKDKVQGLSGQLGAHISALHIALEVTTLAVTKAINEGVNQLQFKSELVQKTAAAVHRDTGAIKEDTTRIIAEIQRLRISVQGNEATQSPLHASIEQYLESVTEYTESVCGDSVCFDAFKQPSTPTISDHLGGGSSLPNGTINLPDSPSETKGPRLVMEVQGQCCVWVPHSNSFILTSAGMLELYSISSKYYPVAAHGVSDYNVMMSQKPPKLSPDGSHLALIIDGGDAVYLIEVPSFGWSQRIKTSFPADMVVFSPNNKFLVITSTTGESLVYKRDTFHDTFSTFLGTNLAKVSISGRASSPSTFDPLVGDTAFASCGRKLVFSLILRGNSFYGEISFGVWDIGKSDYDFSSRVEWRSVASGPHFVHWHKDVAIARCYAHLRPGANDGRVAVDVNEATSPGNPSLLSWCGPPAPGAQFCVNGDPVGNLIIENGPSGTNGKSTFSWTAESSEGKGVFAICLIPGPGRPERSDWEGRLIIWDSHTEEAQITVEDKTHKLWCPQLSSDLKYVMVKLVGTKRYQIWEI</sequence>